<gene>
    <name evidence="3" type="ORF">ACRB68_52410</name>
</gene>
<evidence type="ECO:0000256" key="1">
    <source>
        <dbReference type="SAM" id="MobiDB-lite"/>
    </source>
</evidence>
<feature type="compositionally biased region" description="Basic and acidic residues" evidence="1">
    <location>
        <begin position="300"/>
        <end position="309"/>
    </location>
</feature>
<feature type="region of interest" description="Disordered" evidence="1">
    <location>
        <begin position="148"/>
        <end position="309"/>
    </location>
</feature>
<accession>A0A7K0C226</accession>
<evidence type="ECO:0000313" key="3">
    <source>
        <dbReference type="EMBL" id="MQY07142.1"/>
    </source>
</evidence>
<reference evidence="3 4" key="1">
    <citation type="submission" date="2019-10" db="EMBL/GenBank/DDBJ databases">
        <title>Actinomadura rubteroloni sp. nov. and Actinomadura macrotermitis sp. nov., isolated from the gut of fungus growing-termite Macrotermes natalensis.</title>
        <authorList>
            <person name="Benndorf R."/>
            <person name="Martin K."/>
            <person name="Kuefner M."/>
            <person name="De Beer W."/>
            <person name="Kaster A.-K."/>
            <person name="Vollmers J."/>
            <person name="Poulsen M."/>
            <person name="Beemelmanns C."/>
        </authorList>
    </citation>
    <scope>NUCLEOTIDE SEQUENCE [LARGE SCALE GENOMIC DNA]</scope>
    <source>
        <strain evidence="3 4">RB68</strain>
    </source>
</reference>
<keyword evidence="2" id="KW-0812">Transmembrane</keyword>
<feature type="transmembrane region" description="Helical" evidence="2">
    <location>
        <begin position="51"/>
        <end position="70"/>
    </location>
</feature>
<feature type="compositionally biased region" description="Low complexity" evidence="1">
    <location>
        <begin position="156"/>
        <end position="245"/>
    </location>
</feature>
<sequence>MNKEAVQRLREPAAWVLLVSAGLQLLAGLMALFVGGGGFTYRAFGETQSGFFTQVATVALLVLAVALVNWPAESGQARTITMGALGILGGIALFGVVCWLSAMLVSSEYAGAGSKLAVFLYGASKLAVVGVAGWFVFTVFQGMMPPRPKPAGQMPQGGYPDFGYQQGQPQQFGQQPQYGQPQEQQYQQYGQQFGQQGNPQGTQPAGYDQQQYAQQQYQQYGQPEQQYGQPEQQQYQASPQPGPAQEAEDESMGEWTRAYGGSGEPDPNQPGSTGTPHGLGQQGYGQQPRQGEGQQGEGGDWYRDNRPPQ</sequence>
<dbReference type="Proteomes" id="UP000487268">
    <property type="component" value="Unassembled WGS sequence"/>
</dbReference>
<protein>
    <submittedName>
        <fullName evidence="3">Uncharacterized protein</fullName>
    </submittedName>
</protein>
<evidence type="ECO:0000313" key="4">
    <source>
        <dbReference type="Proteomes" id="UP000487268"/>
    </source>
</evidence>
<proteinExistence type="predicted"/>
<dbReference type="AlphaFoldDB" id="A0A7K0C226"/>
<dbReference type="OrthoDB" id="3431999at2"/>
<keyword evidence="4" id="KW-1185">Reference proteome</keyword>
<evidence type="ECO:0000256" key="2">
    <source>
        <dbReference type="SAM" id="Phobius"/>
    </source>
</evidence>
<organism evidence="3 4">
    <name type="scientific">Actinomadura macrotermitis</name>
    <dbReference type="NCBI Taxonomy" id="2585200"/>
    <lineage>
        <taxon>Bacteria</taxon>
        <taxon>Bacillati</taxon>
        <taxon>Actinomycetota</taxon>
        <taxon>Actinomycetes</taxon>
        <taxon>Streptosporangiales</taxon>
        <taxon>Thermomonosporaceae</taxon>
        <taxon>Actinomadura</taxon>
    </lineage>
</organism>
<dbReference type="RefSeq" id="WP_153536775.1">
    <property type="nucleotide sequence ID" value="NZ_WEGH01000003.1"/>
</dbReference>
<dbReference type="EMBL" id="WEGH01000003">
    <property type="protein sequence ID" value="MQY07142.1"/>
    <property type="molecule type" value="Genomic_DNA"/>
</dbReference>
<keyword evidence="2" id="KW-1133">Transmembrane helix</keyword>
<feature type="transmembrane region" description="Helical" evidence="2">
    <location>
        <begin position="82"/>
        <end position="106"/>
    </location>
</feature>
<feature type="transmembrane region" description="Helical" evidence="2">
    <location>
        <begin position="118"/>
        <end position="140"/>
    </location>
</feature>
<comment type="caution">
    <text evidence="3">The sequence shown here is derived from an EMBL/GenBank/DDBJ whole genome shotgun (WGS) entry which is preliminary data.</text>
</comment>
<feature type="transmembrane region" description="Helical" evidence="2">
    <location>
        <begin position="12"/>
        <end position="39"/>
    </location>
</feature>
<name>A0A7K0C226_9ACTN</name>
<keyword evidence="2" id="KW-0472">Membrane</keyword>